<dbReference type="SUPFAM" id="SSF52047">
    <property type="entry name" value="RNI-like"/>
    <property type="match status" value="1"/>
</dbReference>
<dbReference type="EMBL" id="KV427605">
    <property type="protein sequence ID" value="KZT13255.1"/>
    <property type="molecule type" value="Genomic_DNA"/>
</dbReference>
<name>A0A165ILR2_9APHY</name>
<evidence type="ECO:0000313" key="3">
    <source>
        <dbReference type="Proteomes" id="UP000076871"/>
    </source>
</evidence>
<evidence type="ECO:0000256" key="1">
    <source>
        <dbReference type="SAM" id="MobiDB-lite"/>
    </source>
</evidence>
<protein>
    <recommendedName>
        <fullName evidence="4">F-box domain-containing protein</fullName>
    </recommendedName>
</protein>
<dbReference type="Proteomes" id="UP000076871">
    <property type="component" value="Unassembled WGS sequence"/>
</dbReference>
<dbReference type="AlphaFoldDB" id="A0A165ILR2"/>
<gene>
    <name evidence="2" type="ORF">LAESUDRAFT_36938</name>
</gene>
<keyword evidence="3" id="KW-1185">Reference proteome</keyword>
<dbReference type="GeneID" id="63819231"/>
<accession>A0A165ILR2</accession>
<evidence type="ECO:0008006" key="4">
    <source>
        <dbReference type="Google" id="ProtNLM"/>
    </source>
</evidence>
<proteinExistence type="predicted"/>
<reference evidence="2 3" key="1">
    <citation type="journal article" date="2016" name="Mol. Biol. Evol.">
        <title>Comparative Genomics of Early-Diverging Mushroom-Forming Fungi Provides Insights into the Origins of Lignocellulose Decay Capabilities.</title>
        <authorList>
            <person name="Nagy L.G."/>
            <person name="Riley R."/>
            <person name="Tritt A."/>
            <person name="Adam C."/>
            <person name="Daum C."/>
            <person name="Floudas D."/>
            <person name="Sun H."/>
            <person name="Yadav J.S."/>
            <person name="Pangilinan J."/>
            <person name="Larsson K.H."/>
            <person name="Matsuura K."/>
            <person name="Barry K."/>
            <person name="Labutti K."/>
            <person name="Kuo R."/>
            <person name="Ohm R.A."/>
            <person name="Bhattacharya S.S."/>
            <person name="Shirouzu T."/>
            <person name="Yoshinaga Y."/>
            <person name="Martin F.M."/>
            <person name="Grigoriev I.V."/>
            <person name="Hibbett D.S."/>
        </authorList>
    </citation>
    <scope>NUCLEOTIDE SEQUENCE [LARGE SCALE GENOMIC DNA]</scope>
    <source>
        <strain evidence="2 3">93-53</strain>
    </source>
</reference>
<dbReference type="RefSeq" id="XP_040770765.1">
    <property type="nucleotide sequence ID" value="XM_040902200.1"/>
</dbReference>
<sequence>MATPVDANAASMTNDPQPRLSPEICERIIDHLRPIDHEDERQTVLKRALVCRGWYADSRAVFFEIPELHTRRTAVVYVRSLQQMPLLADRVRHLVIGTESLDAEETIMTCPDLASILMMLAGKLPKLASLSFFDVSFDHCSMRHLAFWNLHELKHITTLSLVHVTLPSASPFIQVICSFPRLQSLICGDLHWSKSRTMAPLPERRLMPLTKSLPFYMTCRASKTLDVFFSVC</sequence>
<evidence type="ECO:0000313" key="2">
    <source>
        <dbReference type="EMBL" id="KZT13255.1"/>
    </source>
</evidence>
<feature type="region of interest" description="Disordered" evidence="1">
    <location>
        <begin position="1"/>
        <end position="20"/>
    </location>
</feature>
<organism evidence="2 3">
    <name type="scientific">Laetiporus sulphureus 93-53</name>
    <dbReference type="NCBI Taxonomy" id="1314785"/>
    <lineage>
        <taxon>Eukaryota</taxon>
        <taxon>Fungi</taxon>
        <taxon>Dikarya</taxon>
        <taxon>Basidiomycota</taxon>
        <taxon>Agaricomycotina</taxon>
        <taxon>Agaricomycetes</taxon>
        <taxon>Polyporales</taxon>
        <taxon>Laetiporus</taxon>
    </lineage>
</organism>
<dbReference type="InParanoid" id="A0A165ILR2"/>